<dbReference type="Proteomes" id="UP000575241">
    <property type="component" value="Unassembled WGS sequence"/>
</dbReference>
<proteinExistence type="predicted"/>
<dbReference type="EMBL" id="JACHLN010000002">
    <property type="protein sequence ID" value="MBB4838675.1"/>
    <property type="molecule type" value="Genomic_DNA"/>
</dbReference>
<reference evidence="1 2" key="1">
    <citation type="submission" date="2020-08" db="EMBL/GenBank/DDBJ databases">
        <title>Functional genomics of gut bacteria from endangered species of beetles.</title>
        <authorList>
            <person name="Carlos-Shanley C."/>
        </authorList>
    </citation>
    <scope>NUCLEOTIDE SEQUENCE [LARGE SCALE GENOMIC DNA]</scope>
    <source>
        <strain evidence="1 2">S00224</strain>
    </source>
</reference>
<protein>
    <submittedName>
        <fullName evidence="1">Uncharacterized protein</fullName>
    </submittedName>
</protein>
<evidence type="ECO:0000313" key="1">
    <source>
        <dbReference type="EMBL" id="MBB4838675.1"/>
    </source>
</evidence>
<accession>A0A7W7K1J7</accession>
<dbReference type="AlphaFoldDB" id="A0A7W7K1J7"/>
<evidence type="ECO:0000313" key="2">
    <source>
        <dbReference type="Proteomes" id="UP000575241"/>
    </source>
</evidence>
<organism evidence="1 2">
    <name type="scientific">Sphingomonas kyeonggiensis</name>
    <dbReference type="NCBI Taxonomy" id="1268553"/>
    <lineage>
        <taxon>Bacteria</taxon>
        <taxon>Pseudomonadati</taxon>
        <taxon>Pseudomonadota</taxon>
        <taxon>Alphaproteobacteria</taxon>
        <taxon>Sphingomonadales</taxon>
        <taxon>Sphingomonadaceae</taxon>
        <taxon>Sphingomonas</taxon>
    </lineage>
</organism>
<name>A0A7W7K1J7_9SPHN</name>
<dbReference type="RefSeq" id="WP_184165558.1">
    <property type="nucleotide sequence ID" value="NZ_JACHLN010000002.1"/>
</dbReference>
<gene>
    <name evidence="1" type="ORF">HNP52_001744</name>
</gene>
<sequence>MGYDLHITRREDWSDEGHDISFEEWQAYVAGDPQMRIDGFAETVSGSGETIRIEAPGLTLWTRPSADNDPRWFHHFRGRIDVKNPDAELFPKMWHIAQHFGARVQGDEGECYDGNGNIIS</sequence>
<keyword evidence="2" id="KW-1185">Reference proteome</keyword>
<comment type="caution">
    <text evidence="1">The sequence shown here is derived from an EMBL/GenBank/DDBJ whole genome shotgun (WGS) entry which is preliminary data.</text>
</comment>